<dbReference type="VEuPathDB" id="AmoebaDB:EHI7A_040920"/>
<feature type="coiled-coil region" evidence="1">
    <location>
        <begin position="10"/>
        <end position="99"/>
    </location>
</feature>
<evidence type="ECO:0000256" key="1">
    <source>
        <dbReference type="SAM" id="Coils"/>
    </source>
</evidence>
<dbReference type="VEuPathDB" id="AmoebaDB:KM1_076440"/>
<dbReference type="VEuPathDB" id="AmoebaDB:EHI_029070"/>
<dbReference type="Proteomes" id="UP000078387">
    <property type="component" value="Unassembled WGS sequence"/>
</dbReference>
<dbReference type="AlphaFoldDB" id="A0A5K1TXQ3"/>
<gene>
    <name evidence="3" type="ORF">CL6EHI_029070</name>
</gene>
<protein>
    <recommendedName>
        <fullName evidence="2">TLDc domain-containing protein</fullName>
    </recommendedName>
</protein>
<reference evidence="3 4" key="1">
    <citation type="submission" date="2016-05" db="EMBL/GenBank/DDBJ databases">
        <title>First whole genome sequencing of Entamoeba histolytica HM1:IMSS-clone-6.</title>
        <authorList>
            <person name="Mukherjee Avik.K."/>
            <person name="Izumyama S."/>
            <person name="Nakada-Tsukui K."/>
            <person name="Nozaki T."/>
        </authorList>
    </citation>
    <scope>NUCLEOTIDE SEQUENCE [LARGE SCALE GENOMIC DNA]</scope>
    <source>
        <strain evidence="3 4">HM1:IMSS clone 6</strain>
    </source>
</reference>
<comment type="caution">
    <text evidence="3">The sequence shown here is derived from an EMBL/GenBank/DDBJ whole genome shotgun (WGS) entry which is preliminary data.</text>
</comment>
<dbReference type="VEuPathDB" id="AmoebaDB:EHI8A_037370"/>
<feature type="domain" description="TLDc" evidence="2">
    <location>
        <begin position="108"/>
        <end position="213"/>
    </location>
</feature>
<evidence type="ECO:0000313" key="4">
    <source>
        <dbReference type="Proteomes" id="UP000078387"/>
    </source>
</evidence>
<sequence length="277" mass="32352">MEDITTKMKRQLLLKEIELEKSKIERLKKEIELQKLLNETKKMDMREELFQTFIQKKSNIENELTKKQEEGKEYIKQRNRNVEDIINTLQTEMNDTQTKNILSATIGYEFSDELIKIFQEKVHLKHTQLLFSSNTDDLTSYSFNNKIMNKSNVMIFIKTENNSLIGSFTSTTIPPPSQNDRVIVTDQSHFIFIVTQNGLNTFSLKKNWMCSLCICPNTSDDVVVINSFFLIKKSRELWIPSEPFKENYSSTLDLVTLLNTNVDGYSTIKSLTAIEWF</sequence>
<dbReference type="InterPro" id="IPR006571">
    <property type="entry name" value="TLDc_dom"/>
</dbReference>
<organism evidence="3 4">
    <name type="scientific">Entamoeba histolytica</name>
    <dbReference type="NCBI Taxonomy" id="5759"/>
    <lineage>
        <taxon>Eukaryota</taxon>
        <taxon>Amoebozoa</taxon>
        <taxon>Evosea</taxon>
        <taxon>Archamoebae</taxon>
        <taxon>Mastigamoebida</taxon>
        <taxon>Entamoebidae</taxon>
        <taxon>Entamoeba</taxon>
    </lineage>
</organism>
<dbReference type="OMA" id="CPNTGDD"/>
<keyword evidence="1" id="KW-0175">Coiled coil</keyword>
<name>A0A5K1TXQ3_ENTHI</name>
<dbReference type="EMBL" id="BDEQ01000001">
    <property type="protein sequence ID" value="GAT96434.1"/>
    <property type="molecule type" value="Genomic_DNA"/>
</dbReference>
<accession>A0A5K1TXQ3</accession>
<dbReference type="Pfam" id="PF07534">
    <property type="entry name" value="TLD"/>
    <property type="match status" value="1"/>
</dbReference>
<evidence type="ECO:0000313" key="3">
    <source>
        <dbReference type="EMBL" id="GAT96434.1"/>
    </source>
</evidence>
<dbReference type="VEuPathDB" id="AmoebaDB:EHI5A_063800"/>
<evidence type="ECO:0000259" key="2">
    <source>
        <dbReference type="Pfam" id="PF07534"/>
    </source>
</evidence>
<proteinExistence type="predicted"/>